<dbReference type="PANTHER" id="PTHR33835">
    <property type="entry name" value="YALI0C07656P"/>
    <property type="match status" value="1"/>
</dbReference>
<comment type="caution">
    <text evidence="2">The sequence shown here is derived from an EMBL/GenBank/DDBJ whole genome shotgun (WGS) entry which is preliminary data.</text>
</comment>
<evidence type="ECO:0000313" key="3">
    <source>
        <dbReference type="Proteomes" id="UP000751190"/>
    </source>
</evidence>
<reference evidence="2" key="1">
    <citation type="submission" date="2021-05" db="EMBL/GenBank/DDBJ databases">
        <title>The genome of the haptophyte Pavlova lutheri (Diacronema luteri, Pavlovales) - a model for lipid biosynthesis in eukaryotic algae.</title>
        <authorList>
            <person name="Hulatt C.J."/>
            <person name="Posewitz M.C."/>
        </authorList>
    </citation>
    <scope>NUCLEOTIDE SEQUENCE</scope>
    <source>
        <strain evidence="2">NIVA-4/92</strain>
    </source>
</reference>
<dbReference type="Proteomes" id="UP000751190">
    <property type="component" value="Unassembled WGS sequence"/>
</dbReference>
<evidence type="ECO:0008006" key="4">
    <source>
        <dbReference type="Google" id="ProtNLM"/>
    </source>
</evidence>
<dbReference type="Pfam" id="PF14234">
    <property type="entry name" value="DUF4336"/>
    <property type="match status" value="1"/>
</dbReference>
<gene>
    <name evidence="2" type="ORF">KFE25_013686</name>
</gene>
<organism evidence="2 3">
    <name type="scientific">Diacronema lutheri</name>
    <name type="common">Unicellular marine alga</name>
    <name type="synonym">Monochrysis lutheri</name>
    <dbReference type="NCBI Taxonomy" id="2081491"/>
    <lineage>
        <taxon>Eukaryota</taxon>
        <taxon>Haptista</taxon>
        <taxon>Haptophyta</taxon>
        <taxon>Pavlovophyceae</taxon>
        <taxon>Pavlovales</taxon>
        <taxon>Pavlovaceae</taxon>
        <taxon>Diacronema</taxon>
    </lineage>
</organism>
<proteinExistence type="predicted"/>
<dbReference type="OrthoDB" id="421671at2759"/>
<dbReference type="PANTHER" id="PTHR33835:SF1">
    <property type="entry name" value="METALLO-BETA-LACTAMASE DOMAIN-CONTAINING PROTEIN"/>
    <property type="match status" value="1"/>
</dbReference>
<dbReference type="SUPFAM" id="SSF56281">
    <property type="entry name" value="Metallo-hydrolase/oxidoreductase"/>
    <property type="match status" value="1"/>
</dbReference>
<keyword evidence="1" id="KW-0732">Signal</keyword>
<protein>
    <recommendedName>
        <fullName evidence="4">DUF4336 domain-containing protein</fullName>
    </recommendedName>
</protein>
<evidence type="ECO:0000313" key="2">
    <source>
        <dbReference type="EMBL" id="KAG8468603.1"/>
    </source>
</evidence>
<accession>A0A8J5XJ41</accession>
<keyword evidence="3" id="KW-1185">Reference proteome</keyword>
<sequence length="281" mass="31435">MPSDARQLLVPFVLGCAARLAASAPVRMPRAGPPTRPVGWSNPQGATLTQIRPDVWLAERPFYPRLPGLTSTDVGGKMAVVRLDDGTLWVHSPVALDDELRDALAALGKVKHVVTPNTEHQKWARDWIEAYPGATSYACPGLRERKPHVGWTRTVGLPGDQHPLEACWVSAERVPLIGSEPFFSEVVFFHAPSRVLFVTDLFWNYPAGADVPASTRAWKWAMDRVYRPFYNRAMRVQPAFDERVWPTLARWDFDMIAPCHGEPVNVGAKRLLAEHLGYRKA</sequence>
<dbReference type="InterPro" id="IPR025638">
    <property type="entry name" value="DUF4336"/>
</dbReference>
<dbReference type="AlphaFoldDB" id="A0A8J5XJ41"/>
<evidence type="ECO:0000256" key="1">
    <source>
        <dbReference type="SAM" id="SignalP"/>
    </source>
</evidence>
<dbReference type="InterPro" id="IPR036866">
    <property type="entry name" value="RibonucZ/Hydroxyglut_hydro"/>
</dbReference>
<feature type="chain" id="PRO_5035296248" description="DUF4336 domain-containing protein" evidence="1">
    <location>
        <begin position="24"/>
        <end position="281"/>
    </location>
</feature>
<name>A0A8J5XJ41_DIALT</name>
<dbReference type="OMA" id="IFRDVMA"/>
<feature type="signal peptide" evidence="1">
    <location>
        <begin position="1"/>
        <end position="23"/>
    </location>
</feature>
<dbReference type="EMBL" id="JAGTXO010000004">
    <property type="protein sequence ID" value="KAG8468603.1"/>
    <property type="molecule type" value="Genomic_DNA"/>
</dbReference>